<evidence type="ECO:0000313" key="2">
    <source>
        <dbReference type="EMBL" id="AXX99138.1"/>
    </source>
</evidence>
<proteinExistence type="predicted"/>
<accession>A0A347UJW0</accession>
<gene>
    <name evidence="2" type="ORF">BAR1_15070</name>
</gene>
<name>A0A347UJW0_9RHOB</name>
<evidence type="ECO:0000256" key="1">
    <source>
        <dbReference type="SAM" id="Phobius"/>
    </source>
</evidence>
<reference evidence="2 3" key="1">
    <citation type="submission" date="2018-09" db="EMBL/GenBank/DDBJ databases">
        <title>Profundibacter amoris BAR1 gen. nov., sp. nov., a new member of the Roseobacter clade isolated at Lokis Castle Vent Field on the Arctic Mid-Oceanic Ridge.</title>
        <authorList>
            <person name="Le Moine Bauer S."/>
            <person name="Sjoeberg A.G."/>
            <person name="L'Haridon S."/>
            <person name="Stokke R."/>
            <person name="Roalkvam I."/>
            <person name="Steen I.H."/>
            <person name="Dahle H."/>
        </authorList>
    </citation>
    <scope>NUCLEOTIDE SEQUENCE [LARGE SCALE GENOMIC DNA]</scope>
    <source>
        <strain evidence="2 3">BAR1</strain>
    </source>
</reference>
<evidence type="ECO:0008006" key="4">
    <source>
        <dbReference type="Google" id="ProtNLM"/>
    </source>
</evidence>
<dbReference type="EMBL" id="CP032125">
    <property type="protein sequence ID" value="AXX99138.1"/>
    <property type="molecule type" value="Genomic_DNA"/>
</dbReference>
<dbReference type="KEGG" id="pamo:BAR1_15070"/>
<keyword evidence="1" id="KW-0812">Transmembrane</keyword>
<dbReference type="Pfam" id="PF09608">
    <property type="entry name" value="Alph_Pro_TM"/>
    <property type="match status" value="1"/>
</dbReference>
<dbReference type="RefSeq" id="WP_118943791.1">
    <property type="nucleotide sequence ID" value="NZ_CP032125.1"/>
</dbReference>
<dbReference type="InterPro" id="IPR019088">
    <property type="entry name" value="CHP02186-rel_TM"/>
</dbReference>
<feature type="transmembrane region" description="Helical" evidence="1">
    <location>
        <begin position="226"/>
        <end position="251"/>
    </location>
</feature>
<organism evidence="2 3">
    <name type="scientific">Profundibacter amoris</name>
    <dbReference type="NCBI Taxonomy" id="2171755"/>
    <lineage>
        <taxon>Bacteria</taxon>
        <taxon>Pseudomonadati</taxon>
        <taxon>Pseudomonadota</taxon>
        <taxon>Alphaproteobacteria</taxon>
        <taxon>Rhodobacterales</taxon>
        <taxon>Paracoccaceae</taxon>
        <taxon>Profundibacter</taxon>
    </lineage>
</organism>
<keyword evidence="3" id="KW-1185">Reference proteome</keyword>
<protein>
    <recommendedName>
        <fullName evidence="4">TIGR02186 family protein</fullName>
    </recommendedName>
</protein>
<keyword evidence="1" id="KW-0472">Membrane</keyword>
<dbReference type="Proteomes" id="UP000261704">
    <property type="component" value="Chromosome"/>
</dbReference>
<evidence type="ECO:0000313" key="3">
    <source>
        <dbReference type="Proteomes" id="UP000261704"/>
    </source>
</evidence>
<dbReference type="OrthoDB" id="9815212at2"/>
<sequence length="253" mass="27800">MLRYIALFLLLALPLNAGEKIIADLSQNRVGISATFDGSDILIFGAISRDTPVPEGSPMQVVISVSGPLEPVTVRRKDKRAGIIWVNSASVLIDEAPSFYSVATTAPLKEILSDEADLKYKVSIPRAIESIGAQIASGHAKEFTEALIRIRTNNNLYHVREGAVELKSGTLFSTSIDLPSNLTAGVYTARILITREKQVVDVFETELDIHKVGLERWLYNLAHENALYYGLMSLFIAIVAGWTASAVFSYFKR</sequence>
<dbReference type="AlphaFoldDB" id="A0A347UJW0"/>
<keyword evidence="1" id="KW-1133">Transmembrane helix</keyword>